<organism evidence="2 3">
    <name type="scientific">Bombilactobacillus thymidiniphilus</name>
    <dbReference type="NCBI Taxonomy" id="2923363"/>
    <lineage>
        <taxon>Bacteria</taxon>
        <taxon>Bacillati</taxon>
        <taxon>Bacillota</taxon>
        <taxon>Bacilli</taxon>
        <taxon>Lactobacillales</taxon>
        <taxon>Lactobacillaceae</taxon>
        <taxon>Bombilactobacillus</taxon>
    </lineage>
</organism>
<sequence>MCGIMTMTIVFDDPFYKAIIENRAGGVYSVASYVFGTSRPKNVDIYNIVFSFDFWDKLSFFEDKDDDDYIKTSKHINPKRLQRQAKKQVNSLFSGTKAQQELNKQRESNKLLNKKHNSRKTQEYKARQFQLKQEKKLQKHKGH</sequence>
<proteinExistence type="predicted"/>
<dbReference type="PIRSF" id="PIRSF021328">
    <property type="entry name" value="UCP021328"/>
    <property type="match status" value="1"/>
</dbReference>
<protein>
    <submittedName>
        <fullName evidence="2">YjdF family protein</fullName>
    </submittedName>
</protein>
<feature type="compositionally biased region" description="Basic and acidic residues" evidence="1">
    <location>
        <begin position="120"/>
        <end position="136"/>
    </location>
</feature>
<reference evidence="2 3" key="1">
    <citation type="journal article" date="2022" name="Int. J. Syst. Evol. Microbiol.">
        <title>Apilactobacillus apisilvae sp. nov., Nicolia spurrieriana gen. nov. sp. nov., Bombilactobacillus folatiphilus sp. nov. and Bombilactobacillus thymidiniphilus sp. nov., four new lactic acid bacterial isolates from stingless bees Tetragonula carbonaria and Austroplebeia australis.</title>
        <authorList>
            <person name="Oliphant S.A."/>
            <person name="Watson-Haigh N.S."/>
            <person name="Sumby K.M."/>
            <person name="Gardner J."/>
            <person name="Groom S."/>
            <person name="Jiranek V."/>
        </authorList>
    </citation>
    <scope>NUCLEOTIDE SEQUENCE [LARGE SCALE GENOMIC DNA]</scope>
    <source>
        <strain evidence="2 3">SG4_A1</strain>
    </source>
</reference>
<accession>A0ABY4PEW1</accession>
<evidence type="ECO:0000313" key="2">
    <source>
        <dbReference type="EMBL" id="UQS84175.1"/>
    </source>
</evidence>
<name>A0ABY4PEW1_9LACO</name>
<feature type="compositionally biased region" description="Polar residues" evidence="1">
    <location>
        <begin position="87"/>
        <end position="102"/>
    </location>
</feature>
<evidence type="ECO:0000313" key="3">
    <source>
        <dbReference type="Proteomes" id="UP000831947"/>
    </source>
</evidence>
<dbReference type="EMBL" id="CP093365">
    <property type="protein sequence ID" value="UQS84175.1"/>
    <property type="molecule type" value="Genomic_DNA"/>
</dbReference>
<evidence type="ECO:0000256" key="1">
    <source>
        <dbReference type="SAM" id="MobiDB-lite"/>
    </source>
</evidence>
<dbReference type="InterPro" id="IPR016787">
    <property type="entry name" value="UCP021328"/>
</dbReference>
<gene>
    <name evidence="2" type="ORF">MOO47_03220</name>
</gene>
<dbReference type="Proteomes" id="UP000831947">
    <property type="component" value="Chromosome"/>
</dbReference>
<feature type="region of interest" description="Disordered" evidence="1">
    <location>
        <begin position="80"/>
        <end position="143"/>
    </location>
</feature>
<dbReference type="Pfam" id="PF11208">
    <property type="entry name" value="DUF2992"/>
    <property type="match status" value="1"/>
</dbReference>
<dbReference type="RefSeq" id="WP_249513359.1">
    <property type="nucleotide sequence ID" value="NZ_CP093365.1"/>
</dbReference>
<keyword evidence="3" id="KW-1185">Reference proteome</keyword>